<dbReference type="NCBIfam" id="TIGR01444">
    <property type="entry name" value="fkbM_fam"/>
    <property type="match status" value="1"/>
</dbReference>
<dbReference type="EMBL" id="CAJNNV010025273">
    <property type="protein sequence ID" value="CAE8613558.1"/>
    <property type="molecule type" value="Genomic_DNA"/>
</dbReference>
<sequence>MSSKALRWPCGSYREVSGSCGGRSLWTGLAAGEVAWGRTCARQNSSQARLDLAQLHMDLQKFDFAGHTQWGAQTSPPCLAGRLALAVSTAQYMNVLDRPPVYGRAPEFGLHFSVRRSSEPDVVERAGRLVISLLTRLESQYRSQGVAGLEQLADELFRVLGLDPSSLRFIVAYTHMDRPVPSSPPISEMAPPTELSESQALVFDIGMSSGIDSLFYLQHGWSVVAVEPHSLSVLSGRSRLAQYLVSRQLQILHAAVVGPGSLTNSDGGKSEVSICMRAKPEETSVASRSSDRSQVDNPSDCENTVNVTAVSCASLVSKFGTPFYVKVDVEGNEGLRCLASLATIPGGRPHGVYRGPQGHRTWNQREQPV</sequence>
<feature type="region of interest" description="Disordered" evidence="1">
    <location>
        <begin position="280"/>
        <end position="300"/>
    </location>
</feature>
<dbReference type="SUPFAM" id="SSF53335">
    <property type="entry name" value="S-adenosyl-L-methionine-dependent methyltransferases"/>
    <property type="match status" value="1"/>
</dbReference>
<reference evidence="2" key="1">
    <citation type="submission" date="2021-02" db="EMBL/GenBank/DDBJ databases">
        <authorList>
            <person name="Dougan E. K."/>
            <person name="Rhodes N."/>
            <person name="Thang M."/>
            <person name="Chan C."/>
        </authorList>
    </citation>
    <scope>NUCLEOTIDE SEQUENCE</scope>
</reference>
<proteinExistence type="predicted"/>
<evidence type="ECO:0000256" key="1">
    <source>
        <dbReference type="SAM" id="MobiDB-lite"/>
    </source>
</evidence>
<evidence type="ECO:0000313" key="2">
    <source>
        <dbReference type="EMBL" id="CAE8613558.1"/>
    </source>
</evidence>
<feature type="compositionally biased region" description="Polar residues" evidence="1">
    <location>
        <begin position="360"/>
        <end position="369"/>
    </location>
</feature>
<dbReference type="OrthoDB" id="441412at2759"/>
<protein>
    <recommendedName>
        <fullName evidence="4">Methyltransferase FkbM domain-containing protein</fullName>
    </recommendedName>
</protein>
<dbReference type="InterPro" id="IPR006342">
    <property type="entry name" value="FkbM_mtfrase"/>
</dbReference>
<dbReference type="Proteomes" id="UP000654075">
    <property type="component" value="Unassembled WGS sequence"/>
</dbReference>
<evidence type="ECO:0008006" key="4">
    <source>
        <dbReference type="Google" id="ProtNLM"/>
    </source>
</evidence>
<keyword evidence="3" id="KW-1185">Reference proteome</keyword>
<evidence type="ECO:0000313" key="3">
    <source>
        <dbReference type="Proteomes" id="UP000654075"/>
    </source>
</evidence>
<dbReference type="Gene3D" id="3.40.50.150">
    <property type="entry name" value="Vaccinia Virus protein VP39"/>
    <property type="match status" value="1"/>
</dbReference>
<dbReference type="AlphaFoldDB" id="A0A813FM60"/>
<name>A0A813FM60_POLGL</name>
<comment type="caution">
    <text evidence="2">The sequence shown here is derived from an EMBL/GenBank/DDBJ whole genome shotgun (WGS) entry which is preliminary data.</text>
</comment>
<accession>A0A813FM60</accession>
<gene>
    <name evidence="2" type="ORF">PGLA1383_LOCUS31319</name>
</gene>
<organism evidence="2 3">
    <name type="scientific">Polarella glacialis</name>
    <name type="common">Dinoflagellate</name>
    <dbReference type="NCBI Taxonomy" id="89957"/>
    <lineage>
        <taxon>Eukaryota</taxon>
        <taxon>Sar</taxon>
        <taxon>Alveolata</taxon>
        <taxon>Dinophyceae</taxon>
        <taxon>Suessiales</taxon>
        <taxon>Suessiaceae</taxon>
        <taxon>Polarella</taxon>
    </lineage>
</organism>
<feature type="region of interest" description="Disordered" evidence="1">
    <location>
        <begin position="349"/>
        <end position="369"/>
    </location>
</feature>
<dbReference type="InterPro" id="IPR029063">
    <property type="entry name" value="SAM-dependent_MTases_sf"/>
</dbReference>